<comment type="similarity">
    <text evidence="2">Belongs to the beta type-B retroviral polymerase family. HERV class-II K(HML-2) pol subfamily.</text>
</comment>
<dbReference type="PROSITE" id="PS50878">
    <property type="entry name" value="RT_POL"/>
    <property type="match status" value="2"/>
</dbReference>
<dbReference type="Gene3D" id="3.30.70.270">
    <property type="match status" value="2"/>
</dbReference>
<sequence>MDRSRHLPTNPSEMKGACLIGFSGLLEALGRRGSTSVPLVDIWVVQDTGVVMDIKGLSSCVDHLTARVQNIQDFVVQNSMLEPRIPIPDLFSGDRAKFLSFKNNCKLFLALKPRSSGDPVQQVRIIISLLRGDPQDWAFSLAPGDPALCNIDAFFLALGLLYDEPNSVDQAEKNLLALCQGQDEIEIYCQKFRKWSVLTQWNEGAALNLMDLEYARRCGFFLEPLQCPIPLRRIDATPLAKNKPQYWTQLTMCMAPAHQEDIRFLYPLPLLSDLFARIKGASWFTKIDLRGAYNLVRIKRGDEWKTAFNTPEGHFEYLVMPFGLANAPSVFQSFMHDIFREYLDKFLIVYLDDILVFSDDWESHVKQVRMVFQVLRANSLFVKGSKCLFGVQKVSFLGFIFSPSTIEMDPVKVQAIYDWTQPTSLKSLQKFLGFANFYRRFICNFSSIAKPLTDLTKKGADVVEVDASEIGAGAVLSQRSSDCSVMKPCAFFSRKFSPAERKYDVGNRELLAMKWAFEEWRHWLEGAKHRVVVLTDHKNLTYLESAKRLNPRQARWSLFFSRFDFMVSYLPGSKNVKADTLSRSFVADSPGLSEPAGILKEGIILSAISPDLRQTNGQTERTNQTLETYLRCFVSADQDDWVSFLPLAEFALNNRASSATLVSPFFCNSGFHPRFSSGQVESSDCPGVDTVVDRLQQIWTHVVDNLTLSQEKAQRFANRRRCVGPRLRVGDLVWLSSRHIPMKVSSPKFKPLSLVRIGFLRSLLRRYVAPMVPSVDPPAPVLVEGELEYIVEKILDSRVSRRKLQYLVKWKGYGQEDNSWVFASDVHAADLVRAFHMAHPGRPGGSACLIGFSGLLEALGRRGSTSVPLKSLARERFTGANIRFHQGILKVGGPSKTGKKRFLEFRNPWESIIPKWDPLLREKVYNDRYTIPKIHKNLENPPGRPIVASTDSILSPLAVYLEKILTPLIQKSRSYILDTGAFLNVLQDLNNIPRTAILVTMDVRDLYTSIPHIEGINSVHKLLTQSGLHSDQVNLCIELLSVILTSNHFMFQDDFYLQVRGIAMGSNVAPPYANCYMADFEESKIYPSSFFVSNVLLWKRYIDDVFCIWGGTLEALASFFEWLNTAWPGISFTMSHDSSKINFLDTMVIRKPDGAISTDLYTKSTDRNSLLHFTSFHPISTKKSIPRSQFHRVSRIVSDPEVCPTRLCEMASKFSQRGYPAHTLETALTPSERRPNKSSKRIPFVHSFHPFAYVLHKSIRRHWHLLSSAHPGVPEFQEPFLPCFRRAPNLKDSLVKADIGTSKSFPRQRFLQNPRTGTFPCLHCSQCNNVLKGSTFHHPHSGRTFPIPDFFTCDSSWVIYLLKCPCGLLYVGETTQSIRNRISKHKSTIRCQNLLLPIPSHFIEKGHSISQLKFQVIEHVPQFRRGGNRIYHLKRREAFWIHTLDTLHPRASTGTMT</sequence>
<dbReference type="InterPro" id="IPR023780">
    <property type="entry name" value="Chromo_domain"/>
</dbReference>
<keyword evidence="7" id="KW-0255">Endonuclease</keyword>
<dbReference type="InterPro" id="IPR000953">
    <property type="entry name" value="Chromo/chromo_shadow_dom"/>
</dbReference>
<evidence type="ECO:0000259" key="12">
    <source>
        <dbReference type="PROSITE" id="PS50878"/>
    </source>
</evidence>
<dbReference type="InterPro" id="IPR041373">
    <property type="entry name" value="RT_RNaseH"/>
</dbReference>
<evidence type="ECO:0000256" key="3">
    <source>
        <dbReference type="ARBA" id="ARBA00012180"/>
    </source>
</evidence>
<evidence type="ECO:0000256" key="5">
    <source>
        <dbReference type="ARBA" id="ARBA00022695"/>
    </source>
</evidence>
<keyword evidence="14" id="KW-1185">Reference proteome</keyword>
<dbReference type="SUPFAM" id="SSF54160">
    <property type="entry name" value="Chromo domain-like"/>
    <property type="match status" value="1"/>
</dbReference>
<evidence type="ECO:0000256" key="4">
    <source>
        <dbReference type="ARBA" id="ARBA00022679"/>
    </source>
</evidence>
<gene>
    <name evidence="13" type="ORF">RIMI_LOCUS4660754</name>
</gene>
<dbReference type="InterPro" id="IPR000477">
    <property type="entry name" value="RT_dom"/>
</dbReference>
<evidence type="ECO:0000256" key="8">
    <source>
        <dbReference type="ARBA" id="ARBA00022801"/>
    </source>
</evidence>
<dbReference type="Gene3D" id="3.30.420.10">
    <property type="entry name" value="Ribonuclease H-like superfamily/Ribonuclease H"/>
    <property type="match status" value="1"/>
</dbReference>
<organism evidence="13 14">
    <name type="scientific">Ranitomeya imitator</name>
    <name type="common">mimic poison frog</name>
    <dbReference type="NCBI Taxonomy" id="111125"/>
    <lineage>
        <taxon>Eukaryota</taxon>
        <taxon>Metazoa</taxon>
        <taxon>Chordata</taxon>
        <taxon>Craniata</taxon>
        <taxon>Vertebrata</taxon>
        <taxon>Euteleostomi</taxon>
        <taxon>Amphibia</taxon>
        <taxon>Batrachia</taxon>
        <taxon>Anura</taxon>
        <taxon>Neobatrachia</taxon>
        <taxon>Hyloidea</taxon>
        <taxon>Dendrobatidae</taxon>
        <taxon>Dendrobatinae</taxon>
        <taxon>Ranitomeya</taxon>
    </lineage>
</organism>
<keyword evidence="9" id="KW-0695">RNA-directed DNA polymerase</keyword>
<evidence type="ECO:0000256" key="2">
    <source>
        <dbReference type="ARBA" id="ARBA00010879"/>
    </source>
</evidence>
<evidence type="ECO:0000313" key="13">
    <source>
        <dbReference type="EMBL" id="CAJ0931299.1"/>
    </source>
</evidence>
<dbReference type="CDD" id="cd00024">
    <property type="entry name" value="CD_CSD"/>
    <property type="match status" value="1"/>
</dbReference>
<evidence type="ECO:0000259" key="11">
    <source>
        <dbReference type="PROSITE" id="PS50164"/>
    </source>
</evidence>
<dbReference type="PROSITE" id="PS50013">
    <property type="entry name" value="CHROMO_2"/>
    <property type="match status" value="1"/>
</dbReference>
<dbReference type="PANTHER" id="PTHR21301:SF12">
    <property type="match status" value="1"/>
</dbReference>
<evidence type="ECO:0000256" key="9">
    <source>
        <dbReference type="ARBA" id="ARBA00022918"/>
    </source>
</evidence>
<name>A0ABN9L232_9NEOB</name>
<dbReference type="SUPFAM" id="SSF53098">
    <property type="entry name" value="Ribonuclease H-like"/>
    <property type="match status" value="1"/>
</dbReference>
<feature type="domain" description="GIY-YIG" evidence="11">
    <location>
        <begin position="1355"/>
        <end position="1450"/>
    </location>
</feature>
<dbReference type="InterPro" id="IPR058912">
    <property type="entry name" value="HTH_animal"/>
</dbReference>
<comment type="caution">
    <text evidence="13">The sequence shown here is derived from an EMBL/GenBank/DDBJ whole genome shotgun (WGS) entry which is preliminary data.</text>
</comment>
<reference evidence="13" key="1">
    <citation type="submission" date="2023-07" db="EMBL/GenBank/DDBJ databases">
        <authorList>
            <person name="Stuckert A."/>
        </authorList>
    </citation>
    <scope>NUCLEOTIDE SEQUENCE</scope>
</reference>
<dbReference type="CDD" id="cd01647">
    <property type="entry name" value="RT_LTR"/>
    <property type="match status" value="1"/>
</dbReference>
<dbReference type="PANTHER" id="PTHR21301">
    <property type="entry name" value="REVERSE TRANSCRIPTASE"/>
    <property type="match status" value="1"/>
</dbReference>
<comment type="subcellular location">
    <subcellularLocation>
        <location evidence="1">Nucleus</location>
    </subcellularLocation>
</comment>
<evidence type="ECO:0000256" key="7">
    <source>
        <dbReference type="ARBA" id="ARBA00022759"/>
    </source>
</evidence>
<keyword evidence="8" id="KW-0378">Hydrolase</keyword>
<feature type="domain" description="Reverse transcriptase" evidence="12">
    <location>
        <begin position="912"/>
        <end position="1160"/>
    </location>
</feature>
<dbReference type="SUPFAM" id="SSF56672">
    <property type="entry name" value="DNA/RNA polymerases"/>
    <property type="match status" value="1"/>
</dbReference>
<evidence type="ECO:0000259" key="10">
    <source>
        <dbReference type="PROSITE" id="PS50013"/>
    </source>
</evidence>
<evidence type="ECO:0000256" key="1">
    <source>
        <dbReference type="ARBA" id="ARBA00004123"/>
    </source>
</evidence>
<dbReference type="InterPro" id="IPR000305">
    <property type="entry name" value="GIY-YIG_endonuc"/>
</dbReference>
<dbReference type="CDD" id="cd10442">
    <property type="entry name" value="GIY-YIG_PLEs"/>
    <property type="match status" value="1"/>
</dbReference>
<keyword evidence="6" id="KW-0540">Nuclease</keyword>
<protein>
    <recommendedName>
        <fullName evidence="3">ribonuclease H</fullName>
        <ecNumber evidence="3">3.1.26.4</ecNumber>
    </recommendedName>
</protein>
<feature type="domain" description="Chromo" evidence="10">
    <location>
        <begin position="789"/>
        <end position="836"/>
    </location>
</feature>
<evidence type="ECO:0000256" key="6">
    <source>
        <dbReference type="ARBA" id="ARBA00022722"/>
    </source>
</evidence>
<dbReference type="Gene3D" id="2.40.50.40">
    <property type="match status" value="1"/>
</dbReference>
<dbReference type="InterPro" id="IPR016197">
    <property type="entry name" value="Chromo-like_dom_sf"/>
</dbReference>
<dbReference type="SMART" id="SM00298">
    <property type="entry name" value="CHROMO"/>
    <property type="match status" value="1"/>
</dbReference>
<dbReference type="EMBL" id="CAUEEQ010007613">
    <property type="protein sequence ID" value="CAJ0931299.1"/>
    <property type="molecule type" value="Genomic_DNA"/>
</dbReference>
<dbReference type="Pfam" id="PF00078">
    <property type="entry name" value="RVT_1"/>
    <property type="match status" value="1"/>
</dbReference>
<dbReference type="InterPro" id="IPR043128">
    <property type="entry name" value="Rev_trsase/Diguanyl_cyclase"/>
</dbReference>
<proteinExistence type="inferred from homology"/>
<dbReference type="Gene3D" id="3.10.10.10">
    <property type="entry name" value="HIV Type 1 Reverse Transcriptase, subunit A, domain 1"/>
    <property type="match status" value="1"/>
</dbReference>
<accession>A0ABN9L232</accession>
<dbReference type="Pfam" id="PF17917">
    <property type="entry name" value="RT_RNaseH"/>
    <property type="match status" value="1"/>
</dbReference>
<dbReference type="CDD" id="cd09274">
    <property type="entry name" value="RNase_HI_RT_Ty3"/>
    <property type="match status" value="1"/>
</dbReference>
<dbReference type="Pfam" id="PF00385">
    <property type="entry name" value="Chromo"/>
    <property type="match status" value="1"/>
</dbReference>
<evidence type="ECO:0000313" key="14">
    <source>
        <dbReference type="Proteomes" id="UP001176940"/>
    </source>
</evidence>
<dbReference type="InterPro" id="IPR036397">
    <property type="entry name" value="RNaseH_sf"/>
</dbReference>
<dbReference type="PROSITE" id="PS50164">
    <property type="entry name" value="GIY_YIG"/>
    <property type="match status" value="1"/>
</dbReference>
<dbReference type="Pfam" id="PF26215">
    <property type="entry name" value="HTH_animal"/>
    <property type="match status" value="1"/>
</dbReference>
<feature type="domain" description="Reverse transcriptase" evidence="12">
    <location>
        <begin position="215"/>
        <end position="401"/>
    </location>
</feature>
<dbReference type="InterPro" id="IPR012337">
    <property type="entry name" value="RNaseH-like_sf"/>
</dbReference>
<keyword evidence="5" id="KW-0548">Nucleotidyltransferase</keyword>
<keyword evidence="4" id="KW-0808">Transferase</keyword>
<dbReference type="Proteomes" id="UP001176940">
    <property type="component" value="Unassembled WGS sequence"/>
</dbReference>
<dbReference type="InterPro" id="IPR043502">
    <property type="entry name" value="DNA/RNA_pol_sf"/>
</dbReference>
<dbReference type="EC" id="3.1.26.4" evidence="3"/>